<proteinExistence type="predicted"/>
<reference evidence="1 2" key="1">
    <citation type="submission" date="2017-05" db="EMBL/GenBank/DDBJ databases">
        <title>Biotechnological potential of actinobacteria isolated from South African environments.</title>
        <authorList>
            <person name="Le Roes-Hill M."/>
            <person name="Prins A."/>
            <person name="Durrell K.A."/>
        </authorList>
    </citation>
    <scope>NUCLEOTIDE SEQUENCE [LARGE SCALE GENOMIC DNA]</scope>
    <source>
        <strain evidence="1">BS2</strain>
    </source>
</reference>
<comment type="caution">
    <text evidence="1">The sequence shown here is derived from an EMBL/GenBank/DDBJ whole genome shotgun (WGS) entry which is preliminary data.</text>
</comment>
<dbReference type="EMBL" id="NGFO01000021">
    <property type="protein sequence ID" value="OUC77414.1"/>
    <property type="molecule type" value="Genomic_DNA"/>
</dbReference>
<evidence type="ECO:0000313" key="2">
    <source>
        <dbReference type="Proteomes" id="UP000194632"/>
    </source>
</evidence>
<dbReference type="AlphaFoldDB" id="A0A243Q7H5"/>
<evidence type="ECO:0000313" key="1">
    <source>
        <dbReference type="EMBL" id="OUC77414.1"/>
    </source>
</evidence>
<gene>
    <name evidence="1" type="ORF">CA982_17570</name>
</gene>
<dbReference type="RefSeq" id="WP_086536556.1">
    <property type="nucleotide sequence ID" value="NZ_NGFO01000021.1"/>
</dbReference>
<accession>A0A243Q7H5</accession>
<dbReference type="Proteomes" id="UP000194632">
    <property type="component" value="Unassembled WGS sequence"/>
</dbReference>
<dbReference type="OrthoDB" id="9790578at2"/>
<protein>
    <submittedName>
        <fullName evidence="1">3-methyladenine DNA glycosylase</fullName>
    </submittedName>
</protein>
<keyword evidence="2" id="KW-1185">Reference proteome</keyword>
<dbReference type="STRING" id="417102.CA982_17570"/>
<sequence length="303" mass="33923">MSAVVSERLRSPGPVRDDSVLPAGQWRSLRDAHRRAVDDLIGPYLDARRRGARHPVIDFLFTYYSSRPAHVLRWHPGYGVTLEEGAEFLGLRGYEQTDAGVRVGAAHLRHRADALSAAVDMLGATARRPARLGCFGLHEWAMVYRTDDTRHDLPLRLGPAGTDAVVESMPLRCTHFDAFRFFTDPARPRNDATLTRTSQIEHEQPGCLHATMDLYRYCFTLAPLVPSDLTLDCFALALRARDLDMRASPYDLSDLGYEPVRIETPAGRADYVREQSAIADLGTTLRSRLSTLCTELAERAHRP</sequence>
<name>A0A243Q7H5_9ACTN</name>
<organism evidence="1 2">
    <name type="scientific">Gordonia lacunae</name>
    <dbReference type="NCBI Taxonomy" id="417102"/>
    <lineage>
        <taxon>Bacteria</taxon>
        <taxon>Bacillati</taxon>
        <taxon>Actinomycetota</taxon>
        <taxon>Actinomycetes</taxon>
        <taxon>Mycobacteriales</taxon>
        <taxon>Gordoniaceae</taxon>
        <taxon>Gordonia</taxon>
    </lineage>
</organism>